<gene>
    <name evidence="3" type="ORF">ACFSOY_17290</name>
</gene>
<evidence type="ECO:0000259" key="2">
    <source>
        <dbReference type="SMART" id="SM00014"/>
    </source>
</evidence>
<reference evidence="4" key="1">
    <citation type="journal article" date="2019" name="Int. J. Syst. Evol. Microbiol.">
        <title>The Global Catalogue of Microorganisms (GCM) 10K type strain sequencing project: providing services to taxonomists for standard genome sequencing and annotation.</title>
        <authorList>
            <consortium name="The Broad Institute Genomics Platform"/>
            <consortium name="The Broad Institute Genome Sequencing Center for Infectious Disease"/>
            <person name="Wu L."/>
            <person name="Ma J."/>
        </authorList>
    </citation>
    <scope>NUCLEOTIDE SEQUENCE [LARGE SCALE GENOMIC DNA]</scope>
    <source>
        <strain evidence="4">CGMCC 1.13574</strain>
    </source>
</reference>
<accession>A0ABW5A2B4</accession>
<dbReference type="SUPFAM" id="SSF48317">
    <property type="entry name" value="Acid phosphatase/Vanadium-dependent haloperoxidase"/>
    <property type="match status" value="1"/>
</dbReference>
<protein>
    <submittedName>
        <fullName evidence="3">Phosphatase PAP2 family protein</fullName>
    </submittedName>
</protein>
<dbReference type="RefSeq" id="WP_386048762.1">
    <property type="nucleotide sequence ID" value="NZ_JBHUIO010000011.1"/>
</dbReference>
<dbReference type="Proteomes" id="UP001597343">
    <property type="component" value="Unassembled WGS sequence"/>
</dbReference>
<evidence type="ECO:0000313" key="3">
    <source>
        <dbReference type="EMBL" id="MFD2171719.1"/>
    </source>
</evidence>
<dbReference type="Pfam" id="PF01569">
    <property type="entry name" value="PAP2"/>
    <property type="match status" value="1"/>
</dbReference>
<feature type="transmembrane region" description="Helical" evidence="1">
    <location>
        <begin position="145"/>
        <end position="162"/>
    </location>
</feature>
<keyword evidence="1" id="KW-1133">Transmembrane helix</keyword>
<evidence type="ECO:0000256" key="1">
    <source>
        <dbReference type="SAM" id="Phobius"/>
    </source>
</evidence>
<name>A0ABW5A2B4_9BACL</name>
<dbReference type="EMBL" id="JBHUIO010000011">
    <property type="protein sequence ID" value="MFD2171719.1"/>
    <property type="molecule type" value="Genomic_DNA"/>
</dbReference>
<dbReference type="InterPro" id="IPR036938">
    <property type="entry name" value="PAP2/HPO_sf"/>
</dbReference>
<dbReference type="Gene3D" id="1.20.144.10">
    <property type="entry name" value="Phosphatidic acid phosphatase type 2/haloperoxidase"/>
    <property type="match status" value="1"/>
</dbReference>
<dbReference type="InterPro" id="IPR000326">
    <property type="entry name" value="PAP2/HPO"/>
</dbReference>
<sequence length="163" mass="18033">MDRLMLLTIRRYVGRSRLLDRLMVHVGRYGPLWFFVVMGAMVVLGGSVERRAVLLAIIAATVTRGLTELIGRQFYRARPFLAEGFTPLLQHRASASFPSNHSACGFALAVALWLHLPLIGAYLVLFAGVLALSRVYVGLHYPSDVFFGALLGASVAWLLVQIY</sequence>
<keyword evidence="1" id="KW-0812">Transmembrane</keyword>
<proteinExistence type="predicted"/>
<dbReference type="PANTHER" id="PTHR14969:SF13">
    <property type="entry name" value="AT30094P"/>
    <property type="match status" value="1"/>
</dbReference>
<dbReference type="PANTHER" id="PTHR14969">
    <property type="entry name" value="SPHINGOSINE-1-PHOSPHATE PHOSPHOHYDROLASE"/>
    <property type="match status" value="1"/>
</dbReference>
<keyword evidence="4" id="KW-1185">Reference proteome</keyword>
<feature type="transmembrane region" description="Helical" evidence="1">
    <location>
        <begin position="26"/>
        <end position="46"/>
    </location>
</feature>
<evidence type="ECO:0000313" key="4">
    <source>
        <dbReference type="Proteomes" id="UP001597343"/>
    </source>
</evidence>
<keyword evidence="1" id="KW-0472">Membrane</keyword>
<feature type="transmembrane region" description="Helical" evidence="1">
    <location>
        <begin position="106"/>
        <end position="133"/>
    </location>
</feature>
<comment type="caution">
    <text evidence="3">The sequence shown here is derived from an EMBL/GenBank/DDBJ whole genome shotgun (WGS) entry which is preliminary data.</text>
</comment>
<organism evidence="3 4">
    <name type="scientific">Tumebacillus lipolyticus</name>
    <dbReference type="NCBI Taxonomy" id="1280370"/>
    <lineage>
        <taxon>Bacteria</taxon>
        <taxon>Bacillati</taxon>
        <taxon>Bacillota</taxon>
        <taxon>Bacilli</taxon>
        <taxon>Bacillales</taxon>
        <taxon>Alicyclobacillaceae</taxon>
        <taxon>Tumebacillus</taxon>
    </lineage>
</organism>
<dbReference type="SMART" id="SM00014">
    <property type="entry name" value="acidPPc"/>
    <property type="match status" value="1"/>
</dbReference>
<feature type="domain" description="Phosphatidic acid phosphatase type 2/haloperoxidase" evidence="2">
    <location>
        <begin position="52"/>
        <end position="160"/>
    </location>
</feature>
<feature type="transmembrane region" description="Helical" evidence="1">
    <location>
        <begin position="52"/>
        <end position="71"/>
    </location>
</feature>